<gene>
    <name evidence="2" type="ORF">Van01_33730</name>
</gene>
<reference evidence="2 3" key="1">
    <citation type="submission" date="2021-01" db="EMBL/GenBank/DDBJ databases">
        <title>Whole genome shotgun sequence of Verrucosispora andamanensis NBRC 109075.</title>
        <authorList>
            <person name="Komaki H."/>
            <person name="Tamura T."/>
        </authorList>
    </citation>
    <scope>NUCLEOTIDE SEQUENCE [LARGE SCALE GENOMIC DNA]</scope>
    <source>
        <strain evidence="2 3">NBRC 109075</strain>
    </source>
</reference>
<proteinExistence type="predicted"/>
<evidence type="ECO:0000313" key="2">
    <source>
        <dbReference type="EMBL" id="GIJ10159.1"/>
    </source>
</evidence>
<dbReference type="RefSeq" id="WP_204008048.1">
    <property type="nucleotide sequence ID" value="NZ_BOOZ01000018.1"/>
</dbReference>
<keyword evidence="3" id="KW-1185">Reference proteome</keyword>
<organism evidence="2 3">
    <name type="scientific">Micromonospora andamanensis</name>
    <dbReference type="NCBI Taxonomy" id="1287068"/>
    <lineage>
        <taxon>Bacteria</taxon>
        <taxon>Bacillati</taxon>
        <taxon>Actinomycetota</taxon>
        <taxon>Actinomycetes</taxon>
        <taxon>Micromonosporales</taxon>
        <taxon>Micromonosporaceae</taxon>
        <taxon>Micromonospora</taxon>
    </lineage>
</organism>
<dbReference type="EMBL" id="BOOZ01000018">
    <property type="protein sequence ID" value="GIJ10159.1"/>
    <property type="molecule type" value="Genomic_DNA"/>
</dbReference>
<comment type="caution">
    <text evidence="2">The sequence shown here is derived from an EMBL/GenBank/DDBJ whole genome shotgun (WGS) entry which is preliminary data.</text>
</comment>
<dbReference type="Proteomes" id="UP000647017">
    <property type="component" value="Unassembled WGS sequence"/>
</dbReference>
<evidence type="ECO:0008006" key="4">
    <source>
        <dbReference type="Google" id="ProtNLM"/>
    </source>
</evidence>
<sequence length="98" mass="10720">MTTHGPVLPTWSCGGCDLPWPCPTRRRELRAEYADAPVSLALYLGGYLVQAAEDMPWAPAGALHRRFIGWTRQPLAVQQRSTATVPAEPGRNGRHQAG</sequence>
<evidence type="ECO:0000313" key="3">
    <source>
        <dbReference type="Proteomes" id="UP000647017"/>
    </source>
</evidence>
<protein>
    <recommendedName>
        <fullName evidence="4">Flavin reductase</fullName>
    </recommendedName>
</protein>
<name>A0ABQ4HWX6_9ACTN</name>
<evidence type="ECO:0000256" key="1">
    <source>
        <dbReference type="SAM" id="MobiDB-lite"/>
    </source>
</evidence>
<accession>A0ABQ4HWX6</accession>
<feature type="region of interest" description="Disordered" evidence="1">
    <location>
        <begin position="79"/>
        <end position="98"/>
    </location>
</feature>